<evidence type="ECO:0000313" key="2">
    <source>
        <dbReference type="EMBL" id="SVB56450.1"/>
    </source>
</evidence>
<keyword evidence="1" id="KW-1133">Transmembrane helix</keyword>
<feature type="non-terminal residue" evidence="2">
    <location>
        <position position="73"/>
    </location>
</feature>
<keyword evidence="1" id="KW-0812">Transmembrane</keyword>
<protein>
    <submittedName>
        <fullName evidence="2">Uncharacterized protein</fullName>
    </submittedName>
</protein>
<dbReference type="EMBL" id="UINC01047318">
    <property type="protein sequence ID" value="SVB56450.1"/>
    <property type="molecule type" value="Genomic_DNA"/>
</dbReference>
<proteinExistence type="predicted"/>
<organism evidence="2">
    <name type="scientific">marine metagenome</name>
    <dbReference type="NCBI Taxonomy" id="408172"/>
    <lineage>
        <taxon>unclassified sequences</taxon>
        <taxon>metagenomes</taxon>
        <taxon>ecological metagenomes</taxon>
    </lineage>
</organism>
<sequence length="73" mass="8052">MYLFSRRIAEITVEFDLIFIGVLVCFKAIIPSNFISFNRVLLKTMVGVAQQVRAPGCGPGGRGFKSHRSPHGV</sequence>
<evidence type="ECO:0000256" key="1">
    <source>
        <dbReference type="SAM" id="Phobius"/>
    </source>
</evidence>
<dbReference type="AlphaFoldDB" id="A0A382F0H9"/>
<reference evidence="2" key="1">
    <citation type="submission" date="2018-05" db="EMBL/GenBank/DDBJ databases">
        <authorList>
            <person name="Lanie J.A."/>
            <person name="Ng W.-L."/>
            <person name="Kazmierczak K.M."/>
            <person name="Andrzejewski T.M."/>
            <person name="Davidsen T.M."/>
            <person name="Wayne K.J."/>
            <person name="Tettelin H."/>
            <person name="Glass J.I."/>
            <person name="Rusch D."/>
            <person name="Podicherti R."/>
            <person name="Tsui H.-C.T."/>
            <person name="Winkler M.E."/>
        </authorList>
    </citation>
    <scope>NUCLEOTIDE SEQUENCE</scope>
</reference>
<dbReference type="AntiFam" id="ANF00013">
    <property type="entry name" value="tRNA translation"/>
</dbReference>
<keyword evidence="1" id="KW-0472">Membrane</keyword>
<gene>
    <name evidence="2" type="ORF">METZ01_LOCUS209304</name>
</gene>
<feature type="transmembrane region" description="Helical" evidence="1">
    <location>
        <begin position="12"/>
        <end position="30"/>
    </location>
</feature>
<accession>A0A382F0H9</accession>
<name>A0A382F0H9_9ZZZZ</name>